<name>A0A7R9G7H5_TIMSH</name>
<dbReference type="InterPro" id="IPR050091">
    <property type="entry name" value="PKS_NRPS_Biosynth_Enz"/>
</dbReference>
<dbReference type="InterPro" id="IPR016035">
    <property type="entry name" value="Acyl_Trfase/lysoPLipase"/>
</dbReference>
<dbReference type="PANTHER" id="PTHR43775">
    <property type="entry name" value="FATTY ACID SYNTHASE"/>
    <property type="match status" value="1"/>
</dbReference>
<evidence type="ECO:0000259" key="2">
    <source>
        <dbReference type="SMART" id="SM00827"/>
    </source>
</evidence>
<dbReference type="InterPro" id="IPR014043">
    <property type="entry name" value="Acyl_transferase_dom"/>
</dbReference>
<gene>
    <name evidence="3" type="ORF">TSIB3V08_LOCUS12649</name>
</gene>
<organism evidence="3">
    <name type="scientific">Timema shepardi</name>
    <name type="common">Walking stick</name>
    <dbReference type="NCBI Taxonomy" id="629360"/>
    <lineage>
        <taxon>Eukaryota</taxon>
        <taxon>Metazoa</taxon>
        <taxon>Ecdysozoa</taxon>
        <taxon>Arthropoda</taxon>
        <taxon>Hexapoda</taxon>
        <taxon>Insecta</taxon>
        <taxon>Pterygota</taxon>
        <taxon>Neoptera</taxon>
        <taxon>Polyneoptera</taxon>
        <taxon>Phasmatodea</taxon>
        <taxon>Timematodea</taxon>
        <taxon>Timematoidea</taxon>
        <taxon>Timematidae</taxon>
        <taxon>Timema</taxon>
    </lineage>
</organism>
<dbReference type="SMART" id="SM00827">
    <property type="entry name" value="PKS_AT"/>
    <property type="match status" value="1"/>
</dbReference>
<dbReference type="SUPFAM" id="SSF52151">
    <property type="entry name" value="FabD/lysophospholipase-like"/>
    <property type="match status" value="1"/>
</dbReference>
<proteinExistence type="predicted"/>
<dbReference type="Pfam" id="PF00698">
    <property type="entry name" value="Acyl_transf_1"/>
    <property type="match status" value="1"/>
</dbReference>
<reference evidence="3" key="1">
    <citation type="submission" date="2020-11" db="EMBL/GenBank/DDBJ databases">
        <authorList>
            <person name="Tran Van P."/>
        </authorList>
    </citation>
    <scope>NUCLEOTIDE SEQUENCE</scope>
</reference>
<accession>A0A7R9G7H5</accession>
<dbReference type="EMBL" id="OC015273">
    <property type="protein sequence ID" value="CAD7268647.1"/>
    <property type="molecule type" value="Genomic_DNA"/>
</dbReference>
<dbReference type="Gene3D" id="3.40.366.10">
    <property type="entry name" value="Malonyl-Coenzyme A Acyl Carrier Protein, domain 2"/>
    <property type="match status" value="1"/>
</dbReference>
<evidence type="ECO:0000256" key="1">
    <source>
        <dbReference type="SAM" id="MobiDB-lite"/>
    </source>
</evidence>
<feature type="domain" description="Malonyl-CoA:ACP transacylase (MAT)" evidence="2">
    <location>
        <begin position="1"/>
        <end position="172"/>
    </location>
</feature>
<dbReference type="AlphaFoldDB" id="A0A7R9G7H5"/>
<protein>
    <recommendedName>
        <fullName evidence="2">Malonyl-CoA:ACP transacylase (MAT) domain-containing protein</fullName>
    </recommendedName>
</protein>
<dbReference type="InterPro" id="IPR001227">
    <property type="entry name" value="Ac_transferase_dom_sf"/>
</dbReference>
<dbReference type="GO" id="GO:0004312">
    <property type="term" value="F:fatty acid synthase activity"/>
    <property type="evidence" value="ECO:0007669"/>
    <property type="project" value="TreeGrafter"/>
</dbReference>
<sequence>MGSQWVGMGQQLMKLPVLAATLEKCHNILVPFGIDLLHILTTDDSTIFNNILHSFVGIASIQMALVELLRLLNIVPDGLIGHSVGELGCAYADGCFSAEQMILAAYYRGMASLETELIKGSMAAVVTRILRLFEYSLSQQTPSWQTGFVSEKRKSRHKTSPITSTKPDLYRR</sequence>
<dbReference type="PANTHER" id="PTHR43775:SF23">
    <property type="entry name" value="FATTY ACID SYNTHASE 3"/>
    <property type="match status" value="1"/>
</dbReference>
<dbReference type="GO" id="GO:0006633">
    <property type="term" value="P:fatty acid biosynthetic process"/>
    <property type="evidence" value="ECO:0007669"/>
    <property type="project" value="TreeGrafter"/>
</dbReference>
<evidence type="ECO:0000313" key="3">
    <source>
        <dbReference type="EMBL" id="CAD7268647.1"/>
    </source>
</evidence>
<feature type="region of interest" description="Disordered" evidence="1">
    <location>
        <begin position="148"/>
        <end position="172"/>
    </location>
</feature>